<reference evidence="2 3" key="1">
    <citation type="journal article" date="2019" name="Commun. Biol.">
        <title>The bagworm genome reveals a unique fibroin gene that provides high tensile strength.</title>
        <authorList>
            <person name="Kono N."/>
            <person name="Nakamura H."/>
            <person name="Ohtoshi R."/>
            <person name="Tomita M."/>
            <person name="Numata K."/>
            <person name="Arakawa K."/>
        </authorList>
    </citation>
    <scope>NUCLEOTIDE SEQUENCE [LARGE SCALE GENOMIC DNA]</scope>
</reference>
<evidence type="ECO:0000313" key="2">
    <source>
        <dbReference type="EMBL" id="GBP50188.1"/>
    </source>
</evidence>
<evidence type="ECO:0008006" key="4">
    <source>
        <dbReference type="Google" id="ProtNLM"/>
    </source>
</evidence>
<organism evidence="2 3">
    <name type="scientific">Eumeta variegata</name>
    <name type="common">Bagworm moth</name>
    <name type="synonym">Eumeta japonica</name>
    <dbReference type="NCBI Taxonomy" id="151549"/>
    <lineage>
        <taxon>Eukaryota</taxon>
        <taxon>Metazoa</taxon>
        <taxon>Ecdysozoa</taxon>
        <taxon>Arthropoda</taxon>
        <taxon>Hexapoda</taxon>
        <taxon>Insecta</taxon>
        <taxon>Pterygota</taxon>
        <taxon>Neoptera</taxon>
        <taxon>Endopterygota</taxon>
        <taxon>Lepidoptera</taxon>
        <taxon>Glossata</taxon>
        <taxon>Ditrysia</taxon>
        <taxon>Tineoidea</taxon>
        <taxon>Psychidae</taxon>
        <taxon>Oiketicinae</taxon>
        <taxon>Eumeta</taxon>
    </lineage>
</organism>
<accession>A0A4C1WFQ0</accession>
<comment type="caution">
    <text evidence="2">The sequence shown here is derived from an EMBL/GenBank/DDBJ whole genome shotgun (WGS) entry which is preliminary data.</text>
</comment>
<dbReference type="OrthoDB" id="10063284at2759"/>
<evidence type="ECO:0000313" key="3">
    <source>
        <dbReference type="Proteomes" id="UP000299102"/>
    </source>
</evidence>
<dbReference type="InterPro" id="IPR012337">
    <property type="entry name" value="RNaseH-like_sf"/>
</dbReference>
<keyword evidence="3" id="KW-1185">Reference proteome</keyword>
<feature type="compositionally biased region" description="Basic and acidic residues" evidence="1">
    <location>
        <begin position="206"/>
        <end position="224"/>
    </location>
</feature>
<protein>
    <recommendedName>
        <fullName evidence="4">Zinc finger MYM-type protein 1</fullName>
    </recommendedName>
</protein>
<dbReference type="SUPFAM" id="SSF53098">
    <property type="entry name" value="Ribonuclease H-like"/>
    <property type="match status" value="1"/>
</dbReference>
<proteinExistence type="predicted"/>
<dbReference type="PANTHER" id="PTHR45749">
    <property type="match status" value="1"/>
</dbReference>
<dbReference type="Proteomes" id="UP000299102">
    <property type="component" value="Unassembled WGS sequence"/>
</dbReference>
<sequence>MAVRITICKKTYQRYVQKDGPPVERFLMFIENSGHKFEDLLVAVLSILEFFDLDVADCRSQSYDNANNVSGIYSGLQARIHEINDLAEHAPCAVHSMNLVGVHAVECASEAASIFNTVQTLYILFTASTYRWEVLQSHTGKRITLQSLSATRFSARCEAVHVLNKHFDEIIETLIIIEEDFEENAITRQEAKVFVILSEYSIGFESKAEPGSKSRQESESRVVPESKSSAGSKPESSEGPESESSAVLRLES</sequence>
<dbReference type="AlphaFoldDB" id="A0A4C1WFQ0"/>
<evidence type="ECO:0000256" key="1">
    <source>
        <dbReference type="SAM" id="MobiDB-lite"/>
    </source>
</evidence>
<feature type="compositionally biased region" description="Low complexity" evidence="1">
    <location>
        <begin position="225"/>
        <end position="246"/>
    </location>
</feature>
<gene>
    <name evidence="2" type="ORF">EVAR_97189_1</name>
</gene>
<dbReference type="PANTHER" id="PTHR45749:SF23">
    <property type="entry name" value="ZINC FINGER MYM-TYPE PROTEIN 1-LIKE"/>
    <property type="match status" value="1"/>
</dbReference>
<dbReference type="EMBL" id="BGZK01000560">
    <property type="protein sequence ID" value="GBP50188.1"/>
    <property type="molecule type" value="Genomic_DNA"/>
</dbReference>
<feature type="region of interest" description="Disordered" evidence="1">
    <location>
        <begin position="205"/>
        <end position="252"/>
    </location>
</feature>
<dbReference type="STRING" id="151549.A0A4C1WFQ0"/>
<name>A0A4C1WFQ0_EUMVA</name>